<dbReference type="OrthoDB" id="10459901at2759"/>
<dbReference type="GeneID" id="14875283"/>
<dbReference type="RefSeq" id="XP_004361405.1">
    <property type="nucleotide sequence ID" value="XM_004361348.1"/>
</dbReference>
<dbReference type="OMA" id="LTITPWS"/>
<proteinExistence type="predicted"/>
<evidence type="ECO:0000313" key="2">
    <source>
        <dbReference type="Proteomes" id="UP000007797"/>
    </source>
</evidence>
<dbReference type="EMBL" id="GL883008">
    <property type="protein sequence ID" value="EGG23554.1"/>
    <property type="molecule type" value="Genomic_DNA"/>
</dbReference>
<dbReference type="KEGG" id="dfa:DFA_05687"/>
<sequence>MYTTNIKYTYTLHHKYEKKLFHCMDSYIGGHCAWFIVHSTIKILADGLCIDRGDTCINVEWTSRGIFFRYDWAFSDTDTVRDGSSQQLHNFNGTTWHNATVTVSRRIPGNSVNSSITLSWYTLGNNTVIIPANSIQSMSNLTSLTTTLIWPDNMITPPSPGMIIAGNDNGGFVNTITQVVSYSNVSRVATIITGNASIADVFSDAFLAGNPQFAPVNISGESNSSSSSFQRASFVNQQQSSSSLSSAASTAWSNILKFLWKDHSFTIDGSASASIDFDPTLSFSPNLYHRIVISGHTFQEVTLVAEGELTVGFMLYVQTAGSLTITPWSYEYSPPNILGIITLPVLNIPLVVNWHVTFGVSLSVSMQESFSMGATDTFNAVLGASYTKTDGFNSISSFQSNPILTPLNSHANSCSAAVATTVGAGITFTMFGITPQLAIDLQAGLQLSRTFNAQYSMCPCVSAFGNKQIANQLSFVWGPTVSLTLLIFSKSWDIYPQSNTLVSTCDDAIADTCGSCYCQSLWKCCPWAYCPIWLKYQCLCMLRYDGKGVCAQNDYCPNYTCRTDSDCPSDYTCIISQNCNPKNQCVQKCGQVQDSTSMTANFIAIEGGGGNTSRVLIYNDE</sequence>
<protein>
    <submittedName>
        <fullName evidence="1">Uncharacterized protein</fullName>
    </submittedName>
</protein>
<gene>
    <name evidence="1" type="ORF">DFA_05687</name>
</gene>
<accession>F4PM54</accession>
<name>F4PM54_CACFS</name>
<dbReference type="AlphaFoldDB" id="F4PM54"/>
<dbReference type="Proteomes" id="UP000007797">
    <property type="component" value="Unassembled WGS sequence"/>
</dbReference>
<organism evidence="1 2">
    <name type="scientific">Cavenderia fasciculata</name>
    <name type="common">Slime mold</name>
    <name type="synonym">Dictyostelium fasciculatum</name>
    <dbReference type="NCBI Taxonomy" id="261658"/>
    <lineage>
        <taxon>Eukaryota</taxon>
        <taxon>Amoebozoa</taxon>
        <taxon>Evosea</taxon>
        <taxon>Eumycetozoa</taxon>
        <taxon>Dictyostelia</taxon>
        <taxon>Acytosteliales</taxon>
        <taxon>Cavenderiaceae</taxon>
        <taxon>Cavenderia</taxon>
    </lineage>
</organism>
<keyword evidence="2" id="KW-1185">Reference proteome</keyword>
<reference evidence="2" key="1">
    <citation type="journal article" date="2011" name="Genome Res.">
        <title>Phylogeny-wide analysis of social amoeba genomes highlights ancient origins for complex intercellular communication.</title>
        <authorList>
            <person name="Heidel A.J."/>
            <person name="Lawal H.M."/>
            <person name="Felder M."/>
            <person name="Schilde C."/>
            <person name="Helps N.R."/>
            <person name="Tunggal B."/>
            <person name="Rivero F."/>
            <person name="John U."/>
            <person name="Schleicher M."/>
            <person name="Eichinger L."/>
            <person name="Platzer M."/>
            <person name="Noegel A.A."/>
            <person name="Schaap P."/>
            <person name="Gloeckner G."/>
        </authorList>
    </citation>
    <scope>NUCLEOTIDE SEQUENCE [LARGE SCALE GENOMIC DNA]</scope>
    <source>
        <strain evidence="2">SH3</strain>
    </source>
</reference>
<evidence type="ECO:0000313" key="1">
    <source>
        <dbReference type="EMBL" id="EGG23554.1"/>
    </source>
</evidence>